<evidence type="ECO:0000256" key="7">
    <source>
        <dbReference type="PROSITE-ProRule" id="PRU00042"/>
    </source>
</evidence>
<keyword evidence="12" id="KW-1185">Reference proteome</keyword>
<evidence type="ECO:0000256" key="8">
    <source>
        <dbReference type="SAM" id="Coils"/>
    </source>
</evidence>
<keyword evidence="5" id="KW-0206">Cytoskeleton</keyword>
<dbReference type="PROSITE" id="PS00028">
    <property type="entry name" value="ZINC_FINGER_C2H2_1"/>
    <property type="match status" value="1"/>
</dbReference>
<evidence type="ECO:0000256" key="1">
    <source>
        <dbReference type="ARBA" id="ARBA00004114"/>
    </source>
</evidence>
<feature type="compositionally biased region" description="Polar residues" evidence="9">
    <location>
        <begin position="260"/>
        <end position="278"/>
    </location>
</feature>
<evidence type="ECO:0000256" key="9">
    <source>
        <dbReference type="SAM" id="MobiDB-lite"/>
    </source>
</evidence>
<dbReference type="EMBL" id="CAIX01000232">
    <property type="protein sequence ID" value="CCI48550.1"/>
    <property type="molecule type" value="Genomic_DNA"/>
</dbReference>
<dbReference type="InterPro" id="IPR051241">
    <property type="entry name" value="DZIP_RILPL"/>
</dbReference>
<keyword evidence="7" id="KW-0479">Metal-binding</keyword>
<sequence length="862" mass="100459">MSEYKGIFEHFKVYSKDIPFRGSRFHIQRPYRSETIPSTQVSSRASKIDNKVHGASTLWETTKGFRFGPRDQKLDTQSLFQLDIDHIRASTDIATLQVNLIRMDVLPGFGSQTFQKYVENLTFADVTLEDIQQYSDPYFLKLFQIAQLMLEYLLSVQESLLQQCTHEEEHCERLLLQCTDLKESNDILKAQVSKLQNDIRYKKRTIATFEAMLLKERLSTDPKSDRTDQKRTARCDLCGKLFVSIKYLHLHQRRKHNESNHLQNLNLSEEPRLSSTSLRPGHCAVKENPDSQKLSLQLREFQEFFQSETDRKEREIKTMEKQQETITYEMKQYWAQMQEMMLQMQAKQSQTHQAMESQKEQLRTELLRQQQDLLKAHCESHKTASVGELQSDDEGDQRIHSASENRQLATVLQTLVEMQREKHDTMEKVMLDNRKLWKELMRDRKRMQKCNTTQVNDLAQMMTLETRRFGALIEPGLNENDQISFAVKCDQSSIIREPEVTDYPSPITIPEAIDLFQESKPKEEIVHEAIREEKLVQQPHSWTLEISSSQINEQFRFSNMVNKPINIDVRPDSTAHTLQNEIAEAVTLVSRKHGNSQWSLHPANVHIFHVESKEKLSDESAVFDLEGSIRVDFAKVKDLMEENDAALRIQCTIRCFLAKKCLKYRKFFHSIRLVLLQYSKDQLDSNDNPSQLETYASNCAPTGTLKSVWMDRARDRIEKQLEAKISEINFNDQPQRPPSDVGDRVQQITVKLDRSRVDGTLRQLKASCTENGFNDAITLRFLYSLMSKEQFSNESKKKETMISKEETRFPVSFDQTKKSKIDEITQLADAYEDDVKTSLYENQTEAQKRSYKEAKLFMDSGN</sequence>
<reference evidence="11 12" key="1">
    <citation type="submission" date="2012-05" db="EMBL/GenBank/DDBJ databases">
        <title>Recombination and specialization in a pathogen metapopulation.</title>
        <authorList>
            <person name="Gardiner A."/>
            <person name="Kemen E."/>
            <person name="Schultz-Larsen T."/>
            <person name="MacLean D."/>
            <person name="Van Oosterhout C."/>
            <person name="Jones J.D.G."/>
        </authorList>
    </citation>
    <scope>NUCLEOTIDE SEQUENCE [LARGE SCALE GENOMIC DNA]</scope>
    <source>
        <strain evidence="11 12">Ac Nc2</strain>
    </source>
</reference>
<evidence type="ECO:0000256" key="2">
    <source>
        <dbReference type="ARBA" id="ARBA00004120"/>
    </source>
</evidence>
<feature type="region of interest" description="Disordered" evidence="9">
    <location>
        <begin position="256"/>
        <end position="291"/>
    </location>
</feature>
<dbReference type="InterPro" id="IPR013087">
    <property type="entry name" value="Znf_C2H2_type"/>
</dbReference>
<proteinExistence type="inferred from homology"/>
<evidence type="ECO:0000313" key="12">
    <source>
        <dbReference type="Proteomes" id="UP000053237"/>
    </source>
</evidence>
<dbReference type="PANTHER" id="PTHR21502">
    <property type="entry name" value="ZINC FINGER PROTEIN DZIP1"/>
    <property type="match status" value="1"/>
</dbReference>
<keyword evidence="7" id="KW-0862">Zinc</keyword>
<dbReference type="PROSITE" id="PS50096">
    <property type="entry name" value="IQ"/>
    <property type="match status" value="1"/>
</dbReference>
<evidence type="ECO:0000259" key="10">
    <source>
        <dbReference type="PROSITE" id="PS50157"/>
    </source>
</evidence>
<keyword evidence="4 8" id="KW-0175">Coiled coil</keyword>
<feature type="coiled-coil region" evidence="8">
    <location>
        <begin position="171"/>
        <end position="198"/>
    </location>
</feature>
<evidence type="ECO:0000256" key="5">
    <source>
        <dbReference type="ARBA" id="ARBA00023212"/>
    </source>
</evidence>
<evidence type="ECO:0000256" key="4">
    <source>
        <dbReference type="ARBA" id="ARBA00023054"/>
    </source>
</evidence>
<keyword evidence="7" id="KW-0863">Zinc-finger</keyword>
<dbReference type="PROSITE" id="PS50157">
    <property type="entry name" value="ZINC_FINGER_C2H2_2"/>
    <property type="match status" value="1"/>
</dbReference>
<keyword evidence="6" id="KW-0966">Cell projection</keyword>
<evidence type="ECO:0000256" key="3">
    <source>
        <dbReference type="ARBA" id="ARBA00009131"/>
    </source>
</evidence>
<accession>A0A024GP99</accession>
<dbReference type="InterPro" id="IPR032714">
    <property type="entry name" value="DZIP1_N"/>
</dbReference>
<dbReference type="Proteomes" id="UP000053237">
    <property type="component" value="Unassembled WGS sequence"/>
</dbReference>
<dbReference type="PANTHER" id="PTHR21502:SF3">
    <property type="entry name" value="CILIUM ASSEMBLY PROTEIN DZIP1L"/>
    <property type="match status" value="1"/>
</dbReference>
<keyword evidence="5" id="KW-0963">Cytoplasm</keyword>
<dbReference type="InParanoid" id="A0A024GP99"/>
<protein>
    <recommendedName>
        <fullName evidence="10">C2H2-type domain-containing protein</fullName>
    </recommendedName>
</protein>
<organism evidence="11 12">
    <name type="scientific">Albugo candida</name>
    <dbReference type="NCBI Taxonomy" id="65357"/>
    <lineage>
        <taxon>Eukaryota</taxon>
        <taxon>Sar</taxon>
        <taxon>Stramenopiles</taxon>
        <taxon>Oomycota</taxon>
        <taxon>Peronosporomycetes</taxon>
        <taxon>Albuginales</taxon>
        <taxon>Albuginaceae</taxon>
        <taxon>Albugo</taxon>
    </lineage>
</organism>
<dbReference type="GO" id="GO:0008270">
    <property type="term" value="F:zinc ion binding"/>
    <property type="evidence" value="ECO:0007669"/>
    <property type="project" value="UniProtKB-KW"/>
</dbReference>
<evidence type="ECO:0000313" key="11">
    <source>
        <dbReference type="EMBL" id="CCI48550.1"/>
    </source>
</evidence>
<dbReference type="Pfam" id="PF13815">
    <property type="entry name" value="Dzip-like_N"/>
    <property type="match status" value="1"/>
</dbReference>
<comment type="caution">
    <text evidence="11">The sequence shown here is derived from an EMBL/GenBank/DDBJ whole genome shotgun (WGS) entry which is preliminary data.</text>
</comment>
<comment type="subcellular location">
    <subcellularLocation>
        <location evidence="2">Cytoplasm</location>
        <location evidence="2">Cytoskeleton</location>
        <location evidence="2">Cilium basal body</location>
    </subcellularLocation>
    <subcellularLocation>
        <location evidence="1">Cytoplasm</location>
        <location evidence="1">Cytoskeleton</location>
        <location evidence="1">Microtubule organizing center</location>
        <location evidence="1">Centrosome</location>
        <location evidence="1">Centriole</location>
    </subcellularLocation>
</comment>
<dbReference type="GO" id="GO:0005814">
    <property type="term" value="C:centriole"/>
    <property type="evidence" value="ECO:0007669"/>
    <property type="project" value="UniProtKB-SubCell"/>
</dbReference>
<dbReference type="OrthoDB" id="126369at2759"/>
<gene>
    <name evidence="11" type="ORF">BN9_096880</name>
</gene>
<comment type="similarity">
    <text evidence="3">Belongs to the DZIP C2H2-type zinc-finger protein family.</text>
</comment>
<feature type="domain" description="C2H2-type" evidence="10">
    <location>
        <begin position="233"/>
        <end position="261"/>
    </location>
</feature>
<dbReference type="AlphaFoldDB" id="A0A024GP99"/>
<name>A0A024GP99_9STRA</name>
<evidence type="ECO:0000256" key="6">
    <source>
        <dbReference type="ARBA" id="ARBA00023273"/>
    </source>
</evidence>
<dbReference type="GO" id="GO:0005737">
    <property type="term" value="C:cytoplasm"/>
    <property type="evidence" value="ECO:0007669"/>
    <property type="project" value="TreeGrafter"/>
</dbReference>